<evidence type="ECO:0000313" key="3">
    <source>
        <dbReference type="Proteomes" id="UP001221898"/>
    </source>
</evidence>
<evidence type="ECO:0000256" key="1">
    <source>
        <dbReference type="SAM" id="MobiDB-lite"/>
    </source>
</evidence>
<name>A0AAD7WFW9_9TELE</name>
<accession>A0AAD7WFW9</accession>
<comment type="caution">
    <text evidence="2">The sequence shown here is derived from an EMBL/GenBank/DDBJ whole genome shotgun (WGS) entry which is preliminary data.</text>
</comment>
<dbReference type="EMBL" id="JAINUG010000117">
    <property type="protein sequence ID" value="KAJ8395323.1"/>
    <property type="molecule type" value="Genomic_DNA"/>
</dbReference>
<proteinExistence type="predicted"/>
<reference evidence="2" key="1">
    <citation type="journal article" date="2023" name="Science">
        <title>Genome structures resolve the early diversification of teleost fishes.</title>
        <authorList>
            <person name="Parey E."/>
            <person name="Louis A."/>
            <person name="Montfort J."/>
            <person name="Bouchez O."/>
            <person name="Roques C."/>
            <person name="Iampietro C."/>
            <person name="Lluch J."/>
            <person name="Castinel A."/>
            <person name="Donnadieu C."/>
            <person name="Desvignes T."/>
            <person name="Floi Bucao C."/>
            <person name="Jouanno E."/>
            <person name="Wen M."/>
            <person name="Mejri S."/>
            <person name="Dirks R."/>
            <person name="Jansen H."/>
            <person name="Henkel C."/>
            <person name="Chen W.J."/>
            <person name="Zahm M."/>
            <person name="Cabau C."/>
            <person name="Klopp C."/>
            <person name="Thompson A.W."/>
            <person name="Robinson-Rechavi M."/>
            <person name="Braasch I."/>
            <person name="Lecointre G."/>
            <person name="Bobe J."/>
            <person name="Postlethwait J.H."/>
            <person name="Berthelot C."/>
            <person name="Roest Crollius H."/>
            <person name="Guiguen Y."/>
        </authorList>
    </citation>
    <scope>NUCLEOTIDE SEQUENCE</scope>
    <source>
        <strain evidence="2">NC1722</strain>
    </source>
</reference>
<sequence length="114" mass="12320">MQGPAAVRQRTPPGSSLIHRQAGPELVYSRSGAHATRCYYSCEQGLPLLFCPDLSTDRERLVSTRRGPAGVSLSNIIQFTVPASPQLSALYSPCHTGLTRRPLVTAGHMCHAHP</sequence>
<dbReference type="AlphaFoldDB" id="A0AAD7WFW9"/>
<dbReference type="Proteomes" id="UP001221898">
    <property type="component" value="Unassembled WGS sequence"/>
</dbReference>
<organism evidence="2 3">
    <name type="scientific">Aldrovandia affinis</name>
    <dbReference type="NCBI Taxonomy" id="143900"/>
    <lineage>
        <taxon>Eukaryota</taxon>
        <taxon>Metazoa</taxon>
        <taxon>Chordata</taxon>
        <taxon>Craniata</taxon>
        <taxon>Vertebrata</taxon>
        <taxon>Euteleostomi</taxon>
        <taxon>Actinopterygii</taxon>
        <taxon>Neopterygii</taxon>
        <taxon>Teleostei</taxon>
        <taxon>Notacanthiformes</taxon>
        <taxon>Halosauridae</taxon>
        <taxon>Aldrovandia</taxon>
    </lineage>
</organism>
<feature type="region of interest" description="Disordered" evidence="1">
    <location>
        <begin position="1"/>
        <end position="22"/>
    </location>
</feature>
<protein>
    <submittedName>
        <fullName evidence="2">Uncharacterized protein</fullName>
    </submittedName>
</protein>
<evidence type="ECO:0000313" key="2">
    <source>
        <dbReference type="EMBL" id="KAJ8395323.1"/>
    </source>
</evidence>
<keyword evidence="3" id="KW-1185">Reference proteome</keyword>
<gene>
    <name evidence="2" type="ORF">AAFF_G00033080</name>
</gene>